<reference evidence="2 3" key="1">
    <citation type="submission" date="2019-02" db="EMBL/GenBank/DDBJ databases">
        <title>Shewanella sp. D4-2 isolated from Dokdo Island.</title>
        <authorList>
            <person name="Baek K."/>
        </authorList>
    </citation>
    <scope>NUCLEOTIDE SEQUENCE [LARGE SCALE GENOMIC DNA]</scope>
    <source>
        <strain evidence="2 3">D4-2</strain>
    </source>
</reference>
<dbReference type="RefSeq" id="WP_130598913.1">
    <property type="nucleotide sequence ID" value="NZ_CP036200.1"/>
</dbReference>
<sequence length="320" mass="36569">MTSASNNSLPQNNQSAIAAQPSYVVLPRDSELNGNRFEFVADFLKWKFNQISAEVWAERITQGKVHWQDGNLISATTPYVATKRVYYYREVEFETKVPFKERILFKNDHSIVVFKPHFLPVTPGGNYVNECLIHRVRKTTGIDTVAPAHRLDKDTAGIILLTTKPETRHQYHQLFLDGNIDKRYQAVAKLTKQILSEYQQGELALPQHWTVKNRLKRGEPSFTMRVAEGEANTHSEISLVEIKGEYGLFELSPITGKMHQLRVHMQSLGMPLLDDKFYPELQPKSLDFVNPMQLLAKKLSYIDPVTNQALSFEVEGLSLP</sequence>
<dbReference type="InterPro" id="IPR006224">
    <property type="entry name" value="PsdUridine_synth_RluA-like_CS"/>
</dbReference>
<dbReference type="KEGG" id="smai:EXU30_07835"/>
<dbReference type="InterPro" id="IPR020103">
    <property type="entry name" value="PsdUridine_synth_cat_dom_sf"/>
</dbReference>
<dbReference type="InterPro" id="IPR006145">
    <property type="entry name" value="PsdUridine_synth_RsuA/RluA"/>
</dbReference>
<name>A0A411PGV2_9GAMM</name>
<protein>
    <submittedName>
        <fullName evidence="2">Pseudouridine synthase</fullName>
    </submittedName>
</protein>
<dbReference type="InterPro" id="IPR050188">
    <property type="entry name" value="RluA_PseudoU_synthase"/>
</dbReference>
<evidence type="ECO:0000313" key="2">
    <source>
        <dbReference type="EMBL" id="QBF82612.1"/>
    </source>
</evidence>
<dbReference type="PROSITE" id="PS01129">
    <property type="entry name" value="PSI_RLU"/>
    <property type="match status" value="1"/>
</dbReference>
<dbReference type="SUPFAM" id="SSF55120">
    <property type="entry name" value="Pseudouridine synthase"/>
    <property type="match status" value="1"/>
</dbReference>
<evidence type="ECO:0000259" key="1">
    <source>
        <dbReference type="Pfam" id="PF00849"/>
    </source>
</evidence>
<dbReference type="PANTHER" id="PTHR21600:SF84">
    <property type="entry name" value="PSEUDOURIDINE SYNTHASE RSUA_RLUA-LIKE DOMAIN-CONTAINING PROTEIN"/>
    <property type="match status" value="1"/>
</dbReference>
<evidence type="ECO:0000313" key="3">
    <source>
        <dbReference type="Proteomes" id="UP000291106"/>
    </source>
</evidence>
<gene>
    <name evidence="2" type="ORF">EXU30_07835</name>
</gene>
<dbReference type="AlphaFoldDB" id="A0A411PGV2"/>
<dbReference type="OrthoDB" id="9785808at2"/>
<dbReference type="Proteomes" id="UP000291106">
    <property type="component" value="Chromosome"/>
</dbReference>
<dbReference type="PANTHER" id="PTHR21600">
    <property type="entry name" value="MITOCHONDRIAL RNA PSEUDOURIDINE SYNTHASE"/>
    <property type="match status" value="1"/>
</dbReference>
<organism evidence="2 3">
    <name type="scientific">Shewanella maritima</name>
    <dbReference type="NCBI Taxonomy" id="2520507"/>
    <lineage>
        <taxon>Bacteria</taxon>
        <taxon>Pseudomonadati</taxon>
        <taxon>Pseudomonadota</taxon>
        <taxon>Gammaproteobacteria</taxon>
        <taxon>Alteromonadales</taxon>
        <taxon>Shewanellaceae</taxon>
        <taxon>Shewanella</taxon>
    </lineage>
</organism>
<accession>A0A411PGV2</accession>
<dbReference type="GO" id="GO:0140098">
    <property type="term" value="F:catalytic activity, acting on RNA"/>
    <property type="evidence" value="ECO:0007669"/>
    <property type="project" value="UniProtKB-ARBA"/>
</dbReference>
<dbReference type="EMBL" id="CP036200">
    <property type="protein sequence ID" value="QBF82612.1"/>
    <property type="molecule type" value="Genomic_DNA"/>
</dbReference>
<dbReference type="GO" id="GO:0000455">
    <property type="term" value="P:enzyme-directed rRNA pseudouridine synthesis"/>
    <property type="evidence" value="ECO:0007669"/>
    <property type="project" value="TreeGrafter"/>
</dbReference>
<dbReference type="Gene3D" id="3.30.2350.10">
    <property type="entry name" value="Pseudouridine synthase"/>
    <property type="match status" value="1"/>
</dbReference>
<keyword evidence="3" id="KW-1185">Reference proteome</keyword>
<dbReference type="GO" id="GO:0009982">
    <property type="term" value="F:pseudouridine synthase activity"/>
    <property type="evidence" value="ECO:0007669"/>
    <property type="project" value="InterPro"/>
</dbReference>
<dbReference type="Pfam" id="PF00849">
    <property type="entry name" value="PseudoU_synth_2"/>
    <property type="match status" value="1"/>
</dbReference>
<dbReference type="GO" id="GO:0003723">
    <property type="term" value="F:RNA binding"/>
    <property type="evidence" value="ECO:0007669"/>
    <property type="project" value="InterPro"/>
</dbReference>
<proteinExistence type="predicted"/>
<feature type="domain" description="Pseudouridine synthase RsuA/RluA-like" evidence="1">
    <location>
        <begin position="111"/>
        <end position="267"/>
    </location>
</feature>